<gene>
    <name evidence="2" type="ORF">SMAX5B_004909</name>
</gene>
<sequence length="134" mass="14617">MISPLSSSPPPSQFLPGPLHLPLDYAIDFRTQAWLSNGTSQPRRIQARRRERSSDQRPANCPSALTPAAISPCRPTYEGVRAHADQPGQSHPRGERERRCVGNLCLYCGQVIHKPDGVIPGSSSLPAKVSFLGH</sequence>
<evidence type="ECO:0000313" key="3">
    <source>
        <dbReference type="Proteomes" id="UP000246464"/>
    </source>
</evidence>
<organism evidence="2 3">
    <name type="scientific">Scophthalmus maximus</name>
    <name type="common">Turbot</name>
    <name type="synonym">Psetta maxima</name>
    <dbReference type="NCBI Taxonomy" id="52904"/>
    <lineage>
        <taxon>Eukaryota</taxon>
        <taxon>Metazoa</taxon>
        <taxon>Chordata</taxon>
        <taxon>Craniata</taxon>
        <taxon>Vertebrata</taxon>
        <taxon>Euteleostomi</taxon>
        <taxon>Actinopterygii</taxon>
        <taxon>Neopterygii</taxon>
        <taxon>Teleostei</taxon>
        <taxon>Neoteleostei</taxon>
        <taxon>Acanthomorphata</taxon>
        <taxon>Carangaria</taxon>
        <taxon>Pleuronectiformes</taxon>
        <taxon>Pleuronectoidei</taxon>
        <taxon>Scophthalmidae</taxon>
        <taxon>Scophthalmus</taxon>
    </lineage>
</organism>
<evidence type="ECO:0000256" key="1">
    <source>
        <dbReference type="SAM" id="MobiDB-lite"/>
    </source>
</evidence>
<feature type="region of interest" description="Disordered" evidence="1">
    <location>
        <begin position="36"/>
        <end position="96"/>
    </location>
</feature>
<proteinExistence type="predicted"/>
<dbReference type="Proteomes" id="UP000246464">
    <property type="component" value="Chromosome 8"/>
</dbReference>
<protein>
    <submittedName>
        <fullName evidence="2">Uncharacterized protein</fullName>
    </submittedName>
</protein>
<name>A0A2U9BSC2_SCOMX</name>
<keyword evidence="3" id="KW-1185">Reference proteome</keyword>
<dbReference type="EMBL" id="CP026250">
    <property type="protein sequence ID" value="AWP06439.1"/>
    <property type="molecule type" value="Genomic_DNA"/>
</dbReference>
<dbReference type="AlphaFoldDB" id="A0A2U9BSC2"/>
<accession>A0A2U9BSC2</accession>
<reference evidence="2 3" key="1">
    <citation type="submission" date="2017-12" db="EMBL/GenBank/DDBJ databases">
        <title>Integrating genomic resources of turbot (Scophthalmus maximus) in depth evaluation of genetic and physical mapping variation across individuals.</title>
        <authorList>
            <person name="Martinez P."/>
        </authorList>
    </citation>
    <scope>NUCLEOTIDE SEQUENCE [LARGE SCALE GENOMIC DNA]</scope>
</reference>
<evidence type="ECO:0000313" key="2">
    <source>
        <dbReference type="EMBL" id="AWP06439.1"/>
    </source>
</evidence>